<dbReference type="Proteomes" id="UP001154078">
    <property type="component" value="Chromosome 7"/>
</dbReference>
<reference evidence="1" key="1">
    <citation type="submission" date="2021-12" db="EMBL/GenBank/DDBJ databases">
        <authorList>
            <person name="King R."/>
        </authorList>
    </citation>
    <scope>NUCLEOTIDE SEQUENCE</scope>
</reference>
<accession>A0A9P0FM70</accession>
<proteinExistence type="predicted"/>
<dbReference type="EMBL" id="OV121138">
    <property type="protein sequence ID" value="CAH0560396.1"/>
    <property type="molecule type" value="Genomic_DNA"/>
</dbReference>
<evidence type="ECO:0000313" key="2">
    <source>
        <dbReference type="Proteomes" id="UP001154078"/>
    </source>
</evidence>
<organism evidence="1 2">
    <name type="scientific">Brassicogethes aeneus</name>
    <name type="common">Rape pollen beetle</name>
    <name type="synonym">Meligethes aeneus</name>
    <dbReference type="NCBI Taxonomy" id="1431903"/>
    <lineage>
        <taxon>Eukaryota</taxon>
        <taxon>Metazoa</taxon>
        <taxon>Ecdysozoa</taxon>
        <taxon>Arthropoda</taxon>
        <taxon>Hexapoda</taxon>
        <taxon>Insecta</taxon>
        <taxon>Pterygota</taxon>
        <taxon>Neoptera</taxon>
        <taxon>Endopterygota</taxon>
        <taxon>Coleoptera</taxon>
        <taxon>Polyphaga</taxon>
        <taxon>Cucujiformia</taxon>
        <taxon>Nitidulidae</taxon>
        <taxon>Meligethinae</taxon>
        <taxon>Brassicogethes</taxon>
    </lineage>
</organism>
<dbReference type="PANTHER" id="PTHR46601:SF1">
    <property type="entry name" value="ADF-H DOMAIN-CONTAINING PROTEIN"/>
    <property type="match status" value="1"/>
</dbReference>
<name>A0A9P0FM70_BRAAE</name>
<dbReference type="OrthoDB" id="6710353at2759"/>
<sequence>MAEYLLKKLNVDCMSWHYTESGHGKGAPDGVGGCLKRTADYIVAKGQDVSNFKELIQCLTSNCKGIKVIPITDSVVPDIQSLVSDPQTFKGTMKIHQVSWSRITANIIHARRLTCKMCLPEYNCPHYGIGKIPVLPKHTKVAYSDVYSSDSSDS</sequence>
<protein>
    <submittedName>
        <fullName evidence="1">Uncharacterized protein</fullName>
    </submittedName>
</protein>
<gene>
    <name evidence="1" type="ORF">MELIAE_LOCUS10153</name>
</gene>
<keyword evidence="2" id="KW-1185">Reference proteome</keyword>
<evidence type="ECO:0000313" key="1">
    <source>
        <dbReference type="EMBL" id="CAH0560396.1"/>
    </source>
</evidence>
<dbReference type="PANTHER" id="PTHR46601">
    <property type="entry name" value="ULP_PROTEASE DOMAIN-CONTAINING PROTEIN"/>
    <property type="match status" value="1"/>
</dbReference>
<dbReference type="AlphaFoldDB" id="A0A9P0FM70"/>